<reference evidence="2" key="1">
    <citation type="submission" date="2017-01" db="EMBL/GenBank/DDBJ databases">
        <authorList>
            <person name="Varghese N."/>
            <person name="Submissions S."/>
        </authorList>
    </citation>
    <scope>NUCLEOTIDE SEQUENCE [LARGE SCALE GENOMIC DNA]</scope>
    <source>
        <strain evidence="2">DSM 22306</strain>
    </source>
</reference>
<accession>A0A1N7M9A0</accession>
<evidence type="ECO:0000313" key="2">
    <source>
        <dbReference type="Proteomes" id="UP000185999"/>
    </source>
</evidence>
<dbReference type="OrthoDB" id="6381296at2"/>
<sequence>MLDIIPQLLQRSDYLAVENGLIVLRPKSGDLATSDKWLKENREWVIQEILTATAKEGYIFAAYTTGYYKGAHGAGGLTLNFNNIVTGISSFISYNVSLKRERSTNSGKKGEALPNGRFNAGKSRAFLQFWSSTGLNKPKRPSGYHDCMGKLKEIVFTGEVVNGKLSKHSFKPLNISIEEIQNTCQLPDNRLTSTGQLPDNSLTRRPDKEIVQSHASQGLEPVYSTCTKKRVIKNKVIKSKEVKEMNHSVSRLENQSTDEWLEEYSNQALAENFQPDTQ</sequence>
<dbReference type="RefSeq" id="WP_054340307.1">
    <property type="nucleotide sequence ID" value="NZ_FTOE01000005.1"/>
</dbReference>
<keyword evidence="2" id="KW-1185">Reference proteome</keyword>
<name>A0A1N7M9A0_9GAMM</name>
<evidence type="ECO:0000313" key="1">
    <source>
        <dbReference type="EMBL" id="SIS82632.1"/>
    </source>
</evidence>
<proteinExistence type="predicted"/>
<dbReference type="EMBL" id="FTOE01000005">
    <property type="protein sequence ID" value="SIS82632.1"/>
    <property type="molecule type" value="Genomic_DNA"/>
</dbReference>
<dbReference type="AlphaFoldDB" id="A0A1N7M9A0"/>
<protein>
    <submittedName>
        <fullName evidence="1">Uncharacterized protein</fullName>
    </submittedName>
</protein>
<organism evidence="1 2">
    <name type="scientific">Neptunomonas antarctica</name>
    <dbReference type="NCBI Taxonomy" id="619304"/>
    <lineage>
        <taxon>Bacteria</taxon>
        <taxon>Pseudomonadati</taxon>
        <taxon>Pseudomonadota</taxon>
        <taxon>Gammaproteobacteria</taxon>
        <taxon>Oceanospirillales</taxon>
        <taxon>Oceanospirillaceae</taxon>
        <taxon>Neptunomonas</taxon>
    </lineage>
</organism>
<gene>
    <name evidence="1" type="ORF">SAMN05421760_105282</name>
</gene>
<dbReference type="Proteomes" id="UP000185999">
    <property type="component" value="Unassembled WGS sequence"/>
</dbReference>
<dbReference type="STRING" id="619304.SAMN05421760_105282"/>